<dbReference type="Gene3D" id="2.60.40.420">
    <property type="entry name" value="Cupredoxins - blue copper proteins"/>
    <property type="match status" value="2"/>
</dbReference>
<proteinExistence type="inferred from homology"/>
<dbReference type="Pfam" id="PF07731">
    <property type="entry name" value="Cu-oxidase_2"/>
    <property type="match status" value="2"/>
</dbReference>
<dbReference type="PANTHER" id="PTHR11709">
    <property type="entry name" value="MULTI-COPPER OXIDASE"/>
    <property type="match status" value="1"/>
</dbReference>
<gene>
    <name evidence="7" type="ORF">Plec18167_005072</name>
</gene>
<keyword evidence="2" id="KW-0479">Metal-binding</keyword>
<feature type="domain" description="Plastocyanin-like" evidence="6">
    <location>
        <begin position="277"/>
        <end position="353"/>
    </location>
</feature>
<keyword evidence="4" id="KW-0186">Copper</keyword>
<evidence type="ECO:0000313" key="8">
    <source>
        <dbReference type="Proteomes" id="UP001583193"/>
    </source>
</evidence>
<evidence type="ECO:0000313" key="7">
    <source>
        <dbReference type="EMBL" id="KAL1876664.1"/>
    </source>
</evidence>
<dbReference type="SUPFAM" id="SSF49503">
    <property type="entry name" value="Cupredoxins"/>
    <property type="match status" value="2"/>
</dbReference>
<evidence type="ECO:0000256" key="3">
    <source>
        <dbReference type="ARBA" id="ARBA00023002"/>
    </source>
</evidence>
<feature type="domain" description="Plastocyanin-like" evidence="5">
    <location>
        <begin position="11"/>
        <end position="157"/>
    </location>
</feature>
<comment type="similarity">
    <text evidence="1">Belongs to the multicopper oxidase family.</text>
</comment>
<evidence type="ECO:0000259" key="5">
    <source>
        <dbReference type="Pfam" id="PF00394"/>
    </source>
</evidence>
<organism evidence="7 8">
    <name type="scientific">Paecilomyces lecythidis</name>
    <dbReference type="NCBI Taxonomy" id="3004212"/>
    <lineage>
        <taxon>Eukaryota</taxon>
        <taxon>Fungi</taxon>
        <taxon>Dikarya</taxon>
        <taxon>Ascomycota</taxon>
        <taxon>Pezizomycotina</taxon>
        <taxon>Eurotiomycetes</taxon>
        <taxon>Eurotiomycetidae</taxon>
        <taxon>Eurotiales</taxon>
        <taxon>Thermoascaceae</taxon>
        <taxon>Paecilomyces</taxon>
    </lineage>
</organism>
<dbReference type="CDD" id="cd13895">
    <property type="entry name" value="CuRO_3_AAO_like_2"/>
    <property type="match status" value="1"/>
</dbReference>
<dbReference type="PANTHER" id="PTHR11709:SF394">
    <property type="entry name" value="FI03373P-RELATED"/>
    <property type="match status" value="1"/>
</dbReference>
<dbReference type="EMBL" id="JAVDPF010000015">
    <property type="protein sequence ID" value="KAL1876664.1"/>
    <property type="molecule type" value="Genomic_DNA"/>
</dbReference>
<dbReference type="InterPro" id="IPR001117">
    <property type="entry name" value="Cu-oxidase_2nd"/>
</dbReference>
<dbReference type="InterPro" id="IPR008972">
    <property type="entry name" value="Cupredoxin"/>
</dbReference>
<sequence length="457" mass="50775">MQGLTAPYAQFLWPGEAEAILVNGNGFGTLLGNETAATMPFANSSSSDVTQCTPEIIQVAPNKSYRFRAISGVALSPFVFGFEDHDNLTVIAADSGYTQPVSTDIIQMGSGQRYDFILSTKTEEELQALGKTEFWMQIETRYREMNNTFYAILSYSGKSSASNESTQTKFSPPSEPPLSIPYSIQDWLEYTLEPLTPNGFPSSDEVARTVTLTSAQFNVEAGVFWTINNHTWKETNEHQGGSPFNDTNVTGETPYLVNVYKLGEKAIPNYDNAVQFHQGWDPELNVYPAKVGEVIDIIIVNEYNGQYGGFDAHPFHFHGVHVWDLGSGPGTYNATANEEKLKGYNPIVRDTSLLFKYTASDEIGGPHNYTSQGWRAWRLKVTDAGVWILHCHTLQHMIEGGMQTVWVMGNASEITRDMSLELTEGYLTFGGDAYGNSTYDPFVTHYYDEENLTLGTS</sequence>
<dbReference type="Pfam" id="PF00394">
    <property type="entry name" value="Cu-oxidase"/>
    <property type="match status" value="1"/>
</dbReference>
<dbReference type="Proteomes" id="UP001583193">
    <property type="component" value="Unassembled WGS sequence"/>
</dbReference>
<dbReference type="InterPro" id="IPR011706">
    <property type="entry name" value="Cu-oxidase_C"/>
</dbReference>
<feature type="domain" description="Plastocyanin-like" evidence="6">
    <location>
        <begin position="371"/>
        <end position="407"/>
    </location>
</feature>
<evidence type="ECO:0000256" key="1">
    <source>
        <dbReference type="ARBA" id="ARBA00010609"/>
    </source>
</evidence>
<name>A0ABR3XM38_9EURO</name>
<keyword evidence="3" id="KW-0560">Oxidoreductase</keyword>
<evidence type="ECO:0000256" key="4">
    <source>
        <dbReference type="ARBA" id="ARBA00023008"/>
    </source>
</evidence>
<dbReference type="InterPro" id="IPR045087">
    <property type="entry name" value="Cu-oxidase_fam"/>
</dbReference>
<protein>
    <recommendedName>
        <fullName evidence="9">L-ascorbate oxidase</fullName>
    </recommendedName>
</protein>
<comment type="caution">
    <text evidence="7">The sequence shown here is derived from an EMBL/GenBank/DDBJ whole genome shotgun (WGS) entry which is preliminary data.</text>
</comment>
<reference evidence="7 8" key="1">
    <citation type="journal article" date="2024" name="IMA Fungus">
        <title>IMA Genome - F19 : A genome assembly and annotation guide to empower mycologists, including annotated draft genome sequences of Ceratocystis pirilliformis, Diaporthe australafricana, Fusarium ophioides, Paecilomyces lecythidis, and Sporothrix stenoceras.</title>
        <authorList>
            <person name="Aylward J."/>
            <person name="Wilson A.M."/>
            <person name="Visagie C.M."/>
            <person name="Spraker J."/>
            <person name="Barnes I."/>
            <person name="Buitendag C."/>
            <person name="Ceriani C."/>
            <person name="Del Mar Angel L."/>
            <person name="du Plessis D."/>
            <person name="Fuchs T."/>
            <person name="Gasser K."/>
            <person name="Kramer D."/>
            <person name="Li W."/>
            <person name="Munsamy K."/>
            <person name="Piso A."/>
            <person name="Price J.L."/>
            <person name="Sonnekus B."/>
            <person name="Thomas C."/>
            <person name="van der Nest A."/>
            <person name="van Dijk A."/>
            <person name="van Heerden A."/>
            <person name="van Vuuren N."/>
            <person name="Yilmaz N."/>
            <person name="Duong T.A."/>
            <person name="van der Merwe N.A."/>
            <person name="Wingfield M.J."/>
            <person name="Wingfield B.D."/>
        </authorList>
    </citation>
    <scope>NUCLEOTIDE SEQUENCE [LARGE SCALE GENOMIC DNA]</scope>
    <source>
        <strain evidence="7 8">CMW 18167</strain>
    </source>
</reference>
<evidence type="ECO:0000256" key="2">
    <source>
        <dbReference type="ARBA" id="ARBA00022723"/>
    </source>
</evidence>
<evidence type="ECO:0008006" key="9">
    <source>
        <dbReference type="Google" id="ProtNLM"/>
    </source>
</evidence>
<evidence type="ECO:0000259" key="6">
    <source>
        <dbReference type="Pfam" id="PF07731"/>
    </source>
</evidence>
<dbReference type="InterPro" id="IPR035666">
    <property type="entry name" value="MCO_CuRO_3"/>
</dbReference>
<accession>A0ABR3XM38</accession>
<keyword evidence="8" id="KW-1185">Reference proteome</keyword>